<proteinExistence type="predicted"/>
<feature type="compositionally biased region" description="Low complexity" evidence="1">
    <location>
        <begin position="105"/>
        <end position="135"/>
    </location>
</feature>
<dbReference type="eggNOG" id="ENOG502ZWAP">
    <property type="taxonomic scope" value="Bacteria"/>
</dbReference>
<dbReference type="Proteomes" id="UP000028492">
    <property type="component" value="Chromosome"/>
</dbReference>
<evidence type="ECO:0000313" key="2">
    <source>
        <dbReference type="EMBL" id="AIG78426.1"/>
    </source>
</evidence>
<keyword evidence="3" id="KW-1185">Reference proteome</keyword>
<dbReference type="InterPro" id="IPR057999">
    <property type="entry name" value="Gp49"/>
</dbReference>
<dbReference type="STRING" id="208439.AJAP_27910"/>
<name>A0A075V179_9PSEU</name>
<evidence type="ECO:0000256" key="1">
    <source>
        <dbReference type="SAM" id="MobiDB-lite"/>
    </source>
</evidence>
<dbReference type="HOGENOM" id="CLU_1486109_0_0_11"/>
<gene>
    <name evidence="2" type="ORF">AJAP_27910</name>
</gene>
<dbReference type="RefSeq" id="WP_051972604.1">
    <property type="nucleotide sequence ID" value="NZ_CP008953.1"/>
</dbReference>
<feature type="region of interest" description="Disordered" evidence="1">
    <location>
        <begin position="95"/>
        <end position="140"/>
    </location>
</feature>
<dbReference type="AlphaFoldDB" id="A0A075V179"/>
<dbReference type="EMBL" id="CP008953">
    <property type="protein sequence ID" value="AIG78426.1"/>
    <property type="molecule type" value="Genomic_DNA"/>
</dbReference>
<sequence length="181" mass="19163">MSNYVDPFADDETQNAPAPETTAGPWEESKAEKPATPPVVVGGDGKVVVTLKGGKEYDKPWVVIHASDIDDALGQLRHEKIKDLLKVTQSAANFFTGGSGGAGASGAPQQRQQSQGGGQSRQAGKPDGADGPPAGTKQEYCKHGEMVFRSGFSEAKQKTWKGFFCPTPKGTPDQCKAVFLR</sequence>
<dbReference type="Pfam" id="PF25690">
    <property type="entry name" value="Phage_gp49"/>
    <property type="match status" value="1"/>
</dbReference>
<accession>A0A075V179</accession>
<dbReference type="KEGG" id="aja:AJAP_27910"/>
<feature type="region of interest" description="Disordered" evidence="1">
    <location>
        <begin position="1"/>
        <end position="43"/>
    </location>
</feature>
<evidence type="ECO:0000313" key="3">
    <source>
        <dbReference type="Proteomes" id="UP000028492"/>
    </source>
</evidence>
<reference evidence="2 3" key="1">
    <citation type="journal article" date="2014" name="J. Biotechnol.">
        <title>Complete genome sequence of the actinobacterium Amycolatopsis japonica MG417-CF17(T) (=DSM 44213T) producing (S,S)-N,N'-ethylenediaminedisuccinic acid.</title>
        <authorList>
            <person name="Stegmann E."/>
            <person name="Albersmeier A."/>
            <person name="Spohn M."/>
            <person name="Gert H."/>
            <person name="Weber T."/>
            <person name="Wohlleben W."/>
            <person name="Kalinowski J."/>
            <person name="Ruckert C."/>
        </authorList>
    </citation>
    <scope>NUCLEOTIDE SEQUENCE [LARGE SCALE GENOMIC DNA]</scope>
    <source>
        <strain evidence="3">MG417-CF17 (DSM 44213)</strain>
    </source>
</reference>
<protein>
    <submittedName>
        <fullName evidence="2">Uncharacterized protein</fullName>
    </submittedName>
</protein>
<organism evidence="2 3">
    <name type="scientific">Amycolatopsis japonica</name>
    <dbReference type="NCBI Taxonomy" id="208439"/>
    <lineage>
        <taxon>Bacteria</taxon>
        <taxon>Bacillati</taxon>
        <taxon>Actinomycetota</taxon>
        <taxon>Actinomycetes</taxon>
        <taxon>Pseudonocardiales</taxon>
        <taxon>Pseudonocardiaceae</taxon>
        <taxon>Amycolatopsis</taxon>
        <taxon>Amycolatopsis japonica group</taxon>
    </lineage>
</organism>